<dbReference type="InterPro" id="IPR016032">
    <property type="entry name" value="Sig_transdc_resp-reg_C-effctor"/>
</dbReference>
<dbReference type="InterPro" id="IPR039420">
    <property type="entry name" value="WalR-like"/>
</dbReference>
<feature type="domain" description="HTH luxR-type" evidence="4">
    <location>
        <begin position="143"/>
        <end position="208"/>
    </location>
</feature>
<dbReference type="InterPro" id="IPR011006">
    <property type="entry name" value="CheY-like_superfamily"/>
</dbReference>
<dbReference type="InterPro" id="IPR000792">
    <property type="entry name" value="Tscrpt_reg_LuxR_C"/>
</dbReference>
<sequence length="211" mass="23475">MIKISITDDHPLILNGLESIIQRQNNMELCGSYRNGTELLEGLKKTLPDVLMLDIQMPGQQGDELAKIVSRLYPSVKMVALTNLDTVYHIKNMLQQGVLGYVLKTAPEAEIVAAIHAVNSGKSFLADELKDKVLRHTISSAQTFPEELVLTRREKEILQLVATNQTSQDIADKLFLSKRTVDHHRNNLLLKLGVKNAAALIKKAIDMGLID</sequence>
<dbReference type="GO" id="GO:0000160">
    <property type="term" value="P:phosphorelay signal transduction system"/>
    <property type="evidence" value="ECO:0007669"/>
    <property type="project" value="InterPro"/>
</dbReference>
<dbReference type="Pfam" id="PF00072">
    <property type="entry name" value="Response_reg"/>
    <property type="match status" value="1"/>
</dbReference>
<comment type="caution">
    <text evidence="6">The sequence shown here is derived from an EMBL/GenBank/DDBJ whole genome shotgun (WGS) entry which is preliminary data.</text>
</comment>
<dbReference type="InterPro" id="IPR058245">
    <property type="entry name" value="NreC/VraR/RcsB-like_REC"/>
</dbReference>
<dbReference type="Proteomes" id="UP000248745">
    <property type="component" value="Unassembled WGS sequence"/>
</dbReference>
<dbReference type="AlphaFoldDB" id="A0A2W2A9E9"/>
<protein>
    <submittedName>
        <fullName evidence="6">DNA-binding response regulator</fullName>
    </submittedName>
</protein>
<dbReference type="CDD" id="cd17535">
    <property type="entry name" value="REC_NarL-like"/>
    <property type="match status" value="1"/>
</dbReference>
<keyword evidence="1 3" id="KW-0597">Phosphoprotein</keyword>
<dbReference type="SMART" id="SM00421">
    <property type="entry name" value="HTH_LUXR"/>
    <property type="match status" value="1"/>
</dbReference>
<feature type="modified residue" description="4-aspartylphosphate" evidence="3">
    <location>
        <position position="54"/>
    </location>
</feature>
<evidence type="ECO:0000256" key="2">
    <source>
        <dbReference type="ARBA" id="ARBA00023125"/>
    </source>
</evidence>
<gene>
    <name evidence="6" type="ORF">DN068_15230</name>
</gene>
<dbReference type="CDD" id="cd06170">
    <property type="entry name" value="LuxR_C_like"/>
    <property type="match status" value="1"/>
</dbReference>
<dbReference type="Pfam" id="PF00196">
    <property type="entry name" value="GerE"/>
    <property type="match status" value="1"/>
</dbReference>
<dbReference type="PANTHER" id="PTHR43214:SF43">
    <property type="entry name" value="TWO-COMPONENT RESPONSE REGULATOR"/>
    <property type="match status" value="1"/>
</dbReference>
<dbReference type="PROSITE" id="PS50110">
    <property type="entry name" value="RESPONSE_REGULATORY"/>
    <property type="match status" value="1"/>
</dbReference>
<accession>A0A2W2A9E9</accession>
<organism evidence="6 7">
    <name type="scientific">Taibaiella soli</name>
    <dbReference type="NCBI Taxonomy" id="1649169"/>
    <lineage>
        <taxon>Bacteria</taxon>
        <taxon>Pseudomonadati</taxon>
        <taxon>Bacteroidota</taxon>
        <taxon>Chitinophagia</taxon>
        <taxon>Chitinophagales</taxon>
        <taxon>Chitinophagaceae</taxon>
        <taxon>Taibaiella</taxon>
    </lineage>
</organism>
<proteinExistence type="predicted"/>
<evidence type="ECO:0000256" key="1">
    <source>
        <dbReference type="ARBA" id="ARBA00022553"/>
    </source>
</evidence>
<keyword evidence="2 6" id="KW-0238">DNA-binding</keyword>
<evidence type="ECO:0000256" key="3">
    <source>
        <dbReference type="PROSITE-ProRule" id="PRU00169"/>
    </source>
</evidence>
<dbReference type="GO" id="GO:0003677">
    <property type="term" value="F:DNA binding"/>
    <property type="evidence" value="ECO:0007669"/>
    <property type="project" value="UniProtKB-KW"/>
</dbReference>
<evidence type="ECO:0000313" key="7">
    <source>
        <dbReference type="Proteomes" id="UP000248745"/>
    </source>
</evidence>
<evidence type="ECO:0000313" key="6">
    <source>
        <dbReference type="EMBL" id="PZF71985.1"/>
    </source>
</evidence>
<keyword evidence="7" id="KW-1185">Reference proteome</keyword>
<dbReference type="SUPFAM" id="SSF52172">
    <property type="entry name" value="CheY-like"/>
    <property type="match status" value="1"/>
</dbReference>
<reference evidence="6 7" key="1">
    <citation type="submission" date="2018-06" db="EMBL/GenBank/DDBJ databases">
        <title>Mucibacter soli gen. nov., sp. nov., a new member of the family Chitinophagaceae producing mucin.</title>
        <authorList>
            <person name="Kim M.-K."/>
            <person name="Park S."/>
            <person name="Kim T.-S."/>
            <person name="Joung Y."/>
            <person name="Han J.-H."/>
            <person name="Kim S.B."/>
        </authorList>
    </citation>
    <scope>NUCLEOTIDE SEQUENCE [LARGE SCALE GENOMIC DNA]</scope>
    <source>
        <strain evidence="6 7">R1-15</strain>
    </source>
</reference>
<dbReference type="PROSITE" id="PS50043">
    <property type="entry name" value="HTH_LUXR_2"/>
    <property type="match status" value="1"/>
</dbReference>
<evidence type="ECO:0000259" key="5">
    <source>
        <dbReference type="PROSITE" id="PS50110"/>
    </source>
</evidence>
<name>A0A2W2A9E9_9BACT</name>
<dbReference type="Gene3D" id="3.40.50.2300">
    <property type="match status" value="1"/>
</dbReference>
<dbReference type="SMART" id="SM00448">
    <property type="entry name" value="REC"/>
    <property type="match status" value="1"/>
</dbReference>
<dbReference type="GO" id="GO:0006355">
    <property type="term" value="P:regulation of DNA-templated transcription"/>
    <property type="evidence" value="ECO:0007669"/>
    <property type="project" value="InterPro"/>
</dbReference>
<dbReference type="RefSeq" id="WP_110999798.1">
    <property type="nucleotide sequence ID" value="NZ_QKTW01000020.1"/>
</dbReference>
<dbReference type="PRINTS" id="PR00038">
    <property type="entry name" value="HTHLUXR"/>
</dbReference>
<dbReference type="SUPFAM" id="SSF46894">
    <property type="entry name" value="C-terminal effector domain of the bipartite response regulators"/>
    <property type="match status" value="1"/>
</dbReference>
<dbReference type="EMBL" id="QKTW01000020">
    <property type="protein sequence ID" value="PZF71985.1"/>
    <property type="molecule type" value="Genomic_DNA"/>
</dbReference>
<evidence type="ECO:0000259" key="4">
    <source>
        <dbReference type="PROSITE" id="PS50043"/>
    </source>
</evidence>
<dbReference type="PANTHER" id="PTHR43214">
    <property type="entry name" value="TWO-COMPONENT RESPONSE REGULATOR"/>
    <property type="match status" value="1"/>
</dbReference>
<dbReference type="OrthoDB" id="9797341at2"/>
<dbReference type="InterPro" id="IPR001789">
    <property type="entry name" value="Sig_transdc_resp-reg_receiver"/>
</dbReference>
<feature type="domain" description="Response regulatory" evidence="5">
    <location>
        <begin position="3"/>
        <end position="119"/>
    </location>
</feature>